<evidence type="ECO:0000313" key="1">
    <source>
        <dbReference type="EMBL" id="EGF29083.1"/>
    </source>
</evidence>
<accession>F2AML9</accession>
<dbReference type="EMBL" id="AFAR01000055">
    <property type="protein sequence ID" value="EGF29083.1"/>
    <property type="molecule type" value="Genomic_DNA"/>
</dbReference>
<dbReference type="Proteomes" id="UP000006222">
    <property type="component" value="Unassembled WGS sequence"/>
</dbReference>
<gene>
    <name evidence="1" type="ORF">RBWH47_04722</name>
</gene>
<sequence length="44" mass="4895">MFSVPFHRAICARKTSRTQHSKLHGPYFKGIVGDAYSIENANSA</sequence>
<evidence type="ECO:0000313" key="2">
    <source>
        <dbReference type="Proteomes" id="UP000006222"/>
    </source>
</evidence>
<dbReference type="PATRIC" id="fig|991778.3.peg.972"/>
<organism evidence="1 2">
    <name type="scientific">Rhodopirellula baltica WH47</name>
    <dbReference type="NCBI Taxonomy" id="991778"/>
    <lineage>
        <taxon>Bacteria</taxon>
        <taxon>Pseudomonadati</taxon>
        <taxon>Planctomycetota</taxon>
        <taxon>Planctomycetia</taxon>
        <taxon>Pirellulales</taxon>
        <taxon>Pirellulaceae</taxon>
        <taxon>Rhodopirellula</taxon>
    </lineage>
</organism>
<protein>
    <submittedName>
        <fullName evidence="1">Uncharacterized protein</fullName>
    </submittedName>
</protein>
<reference evidence="1 2" key="1">
    <citation type="journal article" date="2013" name="Mar. Genomics">
        <title>Expression of sulfatases in Rhodopirellula baltica and the diversity of sulfatases in the genus Rhodopirellula.</title>
        <authorList>
            <person name="Wegner C.E."/>
            <person name="Richter-Heitmann T."/>
            <person name="Klindworth A."/>
            <person name="Klockow C."/>
            <person name="Richter M."/>
            <person name="Achstetter T."/>
            <person name="Glockner F.O."/>
            <person name="Harder J."/>
        </authorList>
    </citation>
    <scope>NUCLEOTIDE SEQUENCE [LARGE SCALE GENOMIC DNA]</scope>
    <source>
        <strain evidence="1 2">WH47</strain>
    </source>
</reference>
<proteinExistence type="predicted"/>
<name>F2AML9_RHOBT</name>
<dbReference type="AlphaFoldDB" id="F2AML9"/>
<comment type="caution">
    <text evidence="1">The sequence shown here is derived from an EMBL/GenBank/DDBJ whole genome shotgun (WGS) entry which is preliminary data.</text>
</comment>